<keyword evidence="3" id="KW-1185">Reference proteome</keyword>
<accession>A0A8J2UCE3</accession>
<dbReference type="Pfam" id="PF00027">
    <property type="entry name" value="cNMP_binding"/>
    <property type="match status" value="1"/>
</dbReference>
<gene>
    <name evidence="2" type="ORF">GCM10011511_19430</name>
</gene>
<dbReference type="InterPro" id="IPR018490">
    <property type="entry name" value="cNMP-bd_dom_sf"/>
</dbReference>
<dbReference type="Proteomes" id="UP000607559">
    <property type="component" value="Unassembled WGS sequence"/>
</dbReference>
<evidence type="ECO:0000313" key="3">
    <source>
        <dbReference type="Proteomes" id="UP000607559"/>
    </source>
</evidence>
<proteinExistence type="predicted"/>
<dbReference type="Gene3D" id="2.60.120.10">
    <property type="entry name" value="Jelly Rolls"/>
    <property type="match status" value="1"/>
</dbReference>
<reference evidence="2" key="2">
    <citation type="submission" date="2020-09" db="EMBL/GenBank/DDBJ databases">
        <authorList>
            <person name="Sun Q."/>
            <person name="Zhou Y."/>
        </authorList>
    </citation>
    <scope>NUCLEOTIDE SEQUENCE</scope>
    <source>
        <strain evidence="2">CGMCC 1.15448</strain>
    </source>
</reference>
<feature type="domain" description="Cyclic nucleotide-binding" evidence="1">
    <location>
        <begin position="5"/>
        <end position="78"/>
    </location>
</feature>
<evidence type="ECO:0000313" key="2">
    <source>
        <dbReference type="EMBL" id="GGA96248.1"/>
    </source>
</evidence>
<protein>
    <submittedName>
        <fullName evidence="2">Cyclic nucleotide-binding protein</fullName>
    </submittedName>
</protein>
<dbReference type="InterPro" id="IPR000595">
    <property type="entry name" value="cNMP-bd_dom"/>
</dbReference>
<evidence type="ECO:0000259" key="1">
    <source>
        <dbReference type="Pfam" id="PF00027"/>
    </source>
</evidence>
<organism evidence="2 3">
    <name type="scientific">Puia dinghuensis</name>
    <dbReference type="NCBI Taxonomy" id="1792502"/>
    <lineage>
        <taxon>Bacteria</taxon>
        <taxon>Pseudomonadati</taxon>
        <taxon>Bacteroidota</taxon>
        <taxon>Chitinophagia</taxon>
        <taxon>Chitinophagales</taxon>
        <taxon>Chitinophagaceae</taxon>
        <taxon>Puia</taxon>
    </lineage>
</organism>
<reference evidence="2" key="1">
    <citation type="journal article" date="2014" name="Int. J. Syst. Evol. Microbiol.">
        <title>Complete genome sequence of Corynebacterium casei LMG S-19264T (=DSM 44701T), isolated from a smear-ripened cheese.</title>
        <authorList>
            <consortium name="US DOE Joint Genome Institute (JGI-PGF)"/>
            <person name="Walter F."/>
            <person name="Albersmeier A."/>
            <person name="Kalinowski J."/>
            <person name="Ruckert C."/>
        </authorList>
    </citation>
    <scope>NUCLEOTIDE SEQUENCE</scope>
    <source>
        <strain evidence="2">CGMCC 1.15448</strain>
    </source>
</reference>
<comment type="caution">
    <text evidence="2">The sequence shown here is derived from an EMBL/GenBank/DDBJ whole genome shotgun (WGS) entry which is preliminary data.</text>
</comment>
<dbReference type="EMBL" id="BMJC01000002">
    <property type="protein sequence ID" value="GGA96248.1"/>
    <property type="molecule type" value="Genomic_DNA"/>
</dbReference>
<dbReference type="InterPro" id="IPR014710">
    <property type="entry name" value="RmlC-like_jellyroll"/>
</dbReference>
<dbReference type="SUPFAM" id="SSF51206">
    <property type="entry name" value="cAMP-binding domain-like"/>
    <property type="match status" value="1"/>
</dbReference>
<sequence>MLAGGEICRNIIFIESGLVRYYLDKDGEDQTNYFNKEGEFVCVYTSFLPQSPSGISIQALEDCVAWLISFDGIQQFYKEVEYGERFGRLAIEAVYLNAIAQIASLYTDTPEIRYKNFLRNYPAIVQRVPQYYIASYVGVKPQSLSRIRKRLAGAK</sequence>
<name>A0A8J2UCE3_9BACT</name>
<dbReference type="AlphaFoldDB" id="A0A8J2UCE3"/>